<evidence type="ECO:0000256" key="2">
    <source>
        <dbReference type="ARBA" id="ARBA00009677"/>
    </source>
</evidence>
<feature type="domain" description="Flagellar basal body rod protein N-terminal" evidence="4">
    <location>
        <begin position="6"/>
        <end position="34"/>
    </location>
</feature>
<sequence>MPDQALRTAVSGLAAATTRVNASANNIANAGTVGRVGAAEGDADRAYQAQTVQQTSAPGSGTRAAIVPRNPATQTVFAPDSPLANAQGLVDAPNVDLGEELVNQITAKAAFKANAAVIRSVDEQQDDLLDILS</sequence>
<organism evidence="6 7">
    <name type="scientific">Hwanghaeella grinnelliae</name>
    <dbReference type="NCBI Taxonomy" id="2500179"/>
    <lineage>
        <taxon>Bacteria</taxon>
        <taxon>Pseudomonadati</taxon>
        <taxon>Pseudomonadota</taxon>
        <taxon>Alphaproteobacteria</taxon>
        <taxon>Rhodospirillales</taxon>
        <taxon>Rhodospirillaceae</taxon>
        <taxon>Hwanghaeella</taxon>
    </lineage>
</organism>
<keyword evidence="3" id="KW-0975">Bacterial flagellum</keyword>
<gene>
    <name evidence="6" type="ORF">EOI86_13260</name>
</gene>
<dbReference type="AlphaFoldDB" id="A0A437QR14"/>
<accession>A0A437QR14</accession>
<dbReference type="Pfam" id="PF06429">
    <property type="entry name" value="Flg_bbr_C"/>
    <property type="match status" value="1"/>
</dbReference>
<proteinExistence type="inferred from homology"/>
<keyword evidence="6" id="KW-0282">Flagellum</keyword>
<comment type="similarity">
    <text evidence="2">Belongs to the flagella basal body rod proteins family.</text>
</comment>
<dbReference type="EMBL" id="SADE01000002">
    <property type="protein sequence ID" value="RVU36917.1"/>
    <property type="molecule type" value="Genomic_DNA"/>
</dbReference>
<comment type="subcellular location">
    <subcellularLocation>
        <location evidence="1">Bacterial flagellum basal body</location>
    </subcellularLocation>
</comment>
<dbReference type="Pfam" id="PF00460">
    <property type="entry name" value="Flg_bb_rod"/>
    <property type="match status" value="1"/>
</dbReference>
<dbReference type="PANTHER" id="PTHR30435">
    <property type="entry name" value="FLAGELLAR PROTEIN"/>
    <property type="match status" value="1"/>
</dbReference>
<evidence type="ECO:0000259" key="4">
    <source>
        <dbReference type="Pfam" id="PF00460"/>
    </source>
</evidence>
<dbReference type="GO" id="GO:0071978">
    <property type="term" value="P:bacterial-type flagellum-dependent swarming motility"/>
    <property type="evidence" value="ECO:0007669"/>
    <property type="project" value="TreeGrafter"/>
</dbReference>
<feature type="domain" description="Flagellar basal-body/hook protein C-terminal" evidence="5">
    <location>
        <begin position="86"/>
        <end position="130"/>
    </location>
</feature>
<keyword evidence="6" id="KW-0966">Cell projection</keyword>
<evidence type="ECO:0000259" key="5">
    <source>
        <dbReference type="Pfam" id="PF06429"/>
    </source>
</evidence>
<dbReference type="InterPro" id="IPR010930">
    <property type="entry name" value="Flg_bb/hook_C_dom"/>
</dbReference>
<dbReference type="Proteomes" id="UP000287447">
    <property type="component" value="Unassembled WGS sequence"/>
</dbReference>
<dbReference type="InterPro" id="IPR001444">
    <property type="entry name" value="Flag_bb_rod_N"/>
</dbReference>
<dbReference type="OrthoDB" id="7304634at2"/>
<evidence type="ECO:0000313" key="7">
    <source>
        <dbReference type="Proteomes" id="UP000287447"/>
    </source>
</evidence>
<reference evidence="7" key="1">
    <citation type="submission" date="2019-01" db="EMBL/GenBank/DDBJ databases">
        <title>Gri0909 isolated from a small marine red alga.</title>
        <authorList>
            <person name="Kim J."/>
            <person name="Jeong S.E."/>
            <person name="Jeon C.O."/>
        </authorList>
    </citation>
    <scope>NUCLEOTIDE SEQUENCE [LARGE SCALE GENOMIC DNA]</scope>
    <source>
        <strain evidence="7">Gri0909</strain>
    </source>
</reference>
<comment type="caution">
    <text evidence="6">The sequence shown here is derived from an EMBL/GenBank/DDBJ whole genome shotgun (WGS) entry which is preliminary data.</text>
</comment>
<dbReference type="GO" id="GO:0009425">
    <property type="term" value="C:bacterial-type flagellum basal body"/>
    <property type="evidence" value="ECO:0007669"/>
    <property type="project" value="UniProtKB-SubCell"/>
</dbReference>
<evidence type="ECO:0000256" key="3">
    <source>
        <dbReference type="ARBA" id="ARBA00023143"/>
    </source>
</evidence>
<name>A0A437QR14_9PROT</name>
<keyword evidence="6" id="KW-0969">Cilium</keyword>
<evidence type="ECO:0000313" key="6">
    <source>
        <dbReference type="EMBL" id="RVU36917.1"/>
    </source>
</evidence>
<dbReference type="RefSeq" id="WP_127766396.1">
    <property type="nucleotide sequence ID" value="NZ_SADE01000002.1"/>
</dbReference>
<dbReference type="PANTHER" id="PTHR30435:SF33">
    <property type="entry name" value="FLAGELLAR BASAL-BODY ROD PROTEIN"/>
    <property type="match status" value="1"/>
</dbReference>
<protein>
    <submittedName>
        <fullName evidence="6">Flagellar biosynthesis protein FlgG</fullName>
    </submittedName>
</protein>
<keyword evidence="7" id="KW-1185">Reference proteome</keyword>
<evidence type="ECO:0000256" key="1">
    <source>
        <dbReference type="ARBA" id="ARBA00004117"/>
    </source>
</evidence>